<proteinExistence type="inferred from homology"/>
<feature type="chain" id="PRO_5013986131" description="Hydrophobin" evidence="7">
    <location>
        <begin position="19"/>
        <end position="112"/>
    </location>
</feature>
<dbReference type="CDD" id="cd23507">
    <property type="entry name" value="hydrophobin_I"/>
    <property type="match status" value="1"/>
</dbReference>
<dbReference type="InterPro" id="IPR001338">
    <property type="entry name" value="Class_I_Hydrophobin"/>
</dbReference>
<evidence type="ECO:0000313" key="8">
    <source>
        <dbReference type="EMBL" id="KLO20323.1"/>
    </source>
</evidence>
<dbReference type="SMART" id="SM00075">
    <property type="entry name" value="HYDRO"/>
    <property type="match status" value="1"/>
</dbReference>
<organism evidence="8 9">
    <name type="scientific">Schizopora paradoxa</name>
    <dbReference type="NCBI Taxonomy" id="27342"/>
    <lineage>
        <taxon>Eukaryota</taxon>
        <taxon>Fungi</taxon>
        <taxon>Dikarya</taxon>
        <taxon>Basidiomycota</taxon>
        <taxon>Agaricomycotina</taxon>
        <taxon>Agaricomycetes</taxon>
        <taxon>Hymenochaetales</taxon>
        <taxon>Schizoporaceae</taxon>
        <taxon>Schizopora</taxon>
    </lineage>
</organism>
<evidence type="ECO:0000256" key="3">
    <source>
        <dbReference type="ARBA" id="ARBA00022512"/>
    </source>
</evidence>
<dbReference type="GO" id="GO:0009277">
    <property type="term" value="C:fungal-type cell wall"/>
    <property type="evidence" value="ECO:0007669"/>
    <property type="project" value="InterPro"/>
</dbReference>
<evidence type="ECO:0000256" key="5">
    <source>
        <dbReference type="ARBA" id="ARBA00022729"/>
    </source>
</evidence>
<dbReference type="PROSITE" id="PS00956">
    <property type="entry name" value="HYDROPHOBIN"/>
    <property type="match status" value="1"/>
</dbReference>
<dbReference type="OrthoDB" id="4225815at2759"/>
<dbReference type="Proteomes" id="UP000053477">
    <property type="component" value="Unassembled WGS sequence"/>
</dbReference>
<protein>
    <recommendedName>
        <fullName evidence="7">Hydrophobin</fullName>
    </recommendedName>
</protein>
<evidence type="ECO:0000256" key="7">
    <source>
        <dbReference type="RuleBase" id="RU365009"/>
    </source>
</evidence>
<dbReference type="InterPro" id="IPR019778">
    <property type="entry name" value="Class_I_Hydrophobin_CS"/>
</dbReference>
<feature type="signal peptide" evidence="7">
    <location>
        <begin position="1"/>
        <end position="18"/>
    </location>
</feature>
<keyword evidence="3 7" id="KW-0134">Cell wall</keyword>
<sequence>MFGLRLFAALSVPLLALGTPTPQALGNSQCDTGSLRCCSQVTTPEAYGQTAGLGSVITELLGSISGTIGVSCDSVNVIGASGNSCSAQPACCTGDTFNGLVTLGCSPVNVNV</sequence>
<evidence type="ECO:0000313" key="9">
    <source>
        <dbReference type="Proteomes" id="UP000053477"/>
    </source>
</evidence>
<dbReference type="EMBL" id="KQ085882">
    <property type="protein sequence ID" value="KLO20323.1"/>
    <property type="molecule type" value="Genomic_DNA"/>
</dbReference>
<dbReference type="InParanoid" id="A0A0H2SF10"/>
<dbReference type="GO" id="GO:0005199">
    <property type="term" value="F:structural constituent of cell wall"/>
    <property type="evidence" value="ECO:0007669"/>
    <property type="project" value="InterPro"/>
</dbReference>
<dbReference type="AlphaFoldDB" id="A0A0H2SF10"/>
<comment type="subcellular location">
    <subcellularLocation>
        <location evidence="1 7">Secreted</location>
        <location evidence="1 7">Cell wall</location>
    </subcellularLocation>
</comment>
<reference evidence="8 9" key="1">
    <citation type="submission" date="2015-04" db="EMBL/GenBank/DDBJ databases">
        <title>Complete genome sequence of Schizopora paradoxa KUC8140, a cosmopolitan wood degrader in East Asia.</title>
        <authorList>
            <consortium name="DOE Joint Genome Institute"/>
            <person name="Min B."/>
            <person name="Park H."/>
            <person name="Jang Y."/>
            <person name="Kim J.-J."/>
            <person name="Kim K.H."/>
            <person name="Pangilinan J."/>
            <person name="Lipzen A."/>
            <person name="Riley R."/>
            <person name="Grigoriev I.V."/>
            <person name="Spatafora J.W."/>
            <person name="Choi I.-G."/>
        </authorList>
    </citation>
    <scope>NUCLEOTIDE SEQUENCE [LARGE SCALE GENOMIC DNA]</scope>
    <source>
        <strain evidence="8 9">KUC8140</strain>
    </source>
</reference>
<keyword evidence="5 7" id="KW-0732">Signal</keyword>
<keyword evidence="4 7" id="KW-0964">Secreted</keyword>
<name>A0A0H2SF10_9AGAM</name>
<evidence type="ECO:0000256" key="1">
    <source>
        <dbReference type="ARBA" id="ARBA00004191"/>
    </source>
</evidence>
<keyword evidence="6 7" id="KW-1015">Disulfide bond</keyword>
<dbReference type="STRING" id="27342.A0A0H2SF10"/>
<accession>A0A0H2SF10</accession>
<evidence type="ECO:0000256" key="6">
    <source>
        <dbReference type="ARBA" id="ARBA00023157"/>
    </source>
</evidence>
<keyword evidence="9" id="KW-1185">Reference proteome</keyword>
<evidence type="ECO:0000256" key="4">
    <source>
        <dbReference type="ARBA" id="ARBA00022525"/>
    </source>
</evidence>
<comment type="similarity">
    <text evidence="2 7">Belongs to the fungal hydrophobin family.</text>
</comment>
<evidence type="ECO:0000256" key="2">
    <source>
        <dbReference type="ARBA" id="ARBA00010446"/>
    </source>
</evidence>
<dbReference type="Pfam" id="PF01185">
    <property type="entry name" value="Hydrophobin"/>
    <property type="match status" value="1"/>
</dbReference>
<gene>
    <name evidence="8" type="ORF">SCHPADRAFT_884413</name>
</gene>